<evidence type="ECO:0000256" key="4">
    <source>
        <dbReference type="ARBA" id="ARBA00023002"/>
    </source>
</evidence>
<dbReference type="EMBL" id="U40233">
    <property type="protein sequence ID" value="AAA97866.1"/>
    <property type="molecule type" value="Genomic_DNA"/>
</dbReference>
<evidence type="ECO:0000256" key="3">
    <source>
        <dbReference type="ARBA" id="ARBA00022833"/>
    </source>
</evidence>
<name>Q54425_STEMA</name>
<dbReference type="Gene3D" id="3.40.50.720">
    <property type="entry name" value="NAD(P)-binding Rossmann-like Domain"/>
    <property type="match status" value="1"/>
</dbReference>
<keyword evidence="3" id="KW-0862">Zinc</keyword>
<dbReference type="GO" id="GO:0046872">
    <property type="term" value="F:metal ion binding"/>
    <property type="evidence" value="ECO:0007669"/>
    <property type="project" value="UniProtKB-KW"/>
</dbReference>
<keyword evidence="4" id="KW-0560">Oxidoreductase</keyword>
<dbReference type="Gene3D" id="3.90.180.10">
    <property type="entry name" value="Medium-chain alcohol dehydrogenases, catalytic domain"/>
    <property type="match status" value="1"/>
</dbReference>
<dbReference type="SUPFAM" id="SSF50129">
    <property type="entry name" value="GroES-like"/>
    <property type="match status" value="1"/>
</dbReference>
<reference evidence="6" key="2">
    <citation type="journal article" date="1996" name="Biochem. Biophys. Res. Commun.">
        <title>Physical structure and expression of alkBA encoding alkane hydroxylase and rubredoxin reductase from Pseudomonas maltophilia.</title>
        <authorList>
            <person name="Lee N.R."/>
            <person name="Hwang M.O."/>
            <person name="Jung G.H."/>
            <person name="Kim Y.S."/>
            <person name="Min K.H."/>
        </authorList>
    </citation>
    <scope>NUCLEOTIDE SEQUENCE</scope>
    <source>
        <strain evidence="6">N246</strain>
    </source>
</reference>
<accession>Q54425</accession>
<dbReference type="GO" id="GO:0005737">
    <property type="term" value="C:cytoplasm"/>
    <property type="evidence" value="ECO:0007669"/>
    <property type="project" value="TreeGrafter"/>
</dbReference>
<dbReference type="PANTHER" id="PTHR42940">
    <property type="entry name" value="ALCOHOL DEHYDROGENASE 1-RELATED"/>
    <property type="match status" value="1"/>
</dbReference>
<dbReference type="AlphaFoldDB" id="Q54425"/>
<evidence type="ECO:0000256" key="2">
    <source>
        <dbReference type="ARBA" id="ARBA00022723"/>
    </source>
</evidence>
<proteinExistence type="predicted"/>
<organism evidence="6">
    <name type="scientific">Stenotrophomonas maltophilia</name>
    <name type="common">Pseudomonas maltophilia</name>
    <name type="synonym">Xanthomonas maltophilia</name>
    <dbReference type="NCBI Taxonomy" id="40324"/>
    <lineage>
        <taxon>Bacteria</taxon>
        <taxon>Pseudomonadati</taxon>
        <taxon>Pseudomonadota</taxon>
        <taxon>Gammaproteobacteria</taxon>
        <taxon>Lysobacterales</taxon>
        <taxon>Lysobacteraceae</taxon>
        <taxon>Stenotrophomonas</taxon>
        <taxon>Stenotrophomonas maltophilia group</taxon>
    </lineage>
</organism>
<sequence length="372" mass="41857">MLIKHKQLDAVPETYDKPKYVWKLGVPWPAPPQIGVLLNNKTGWGCHYDLHLLVGDGPLPLKMALIGGHFGNGPVVVMGKLVTERKIRDLVGLKWMMSYACPWSKAEWVGEQICPWLELSGLALDLGFVNYCTANTVHALIIKESTFLEVMAPIVCAVIGYYRFFKEHKVGHHRWIAIPGAPGTLLMGNVIYKMAMRERVGAISRAWGYAEQVLSRGGEVVWSFTKEIDMPMAVTVCTNAFALGTIFFPKSPVFIEQAMAFGWAQSTMVNVIHPGLAKQKEDIKWQTPKWNSICVSLVGNRLDRHEALHYHTRGLQKLYDKVGLFSLLPDYYGAMHINQIFGRVVDWLSSLEACRLDDSHRFYEFGVLPAGL</sequence>
<keyword evidence="5" id="KW-0520">NAD</keyword>
<dbReference type="InterPro" id="IPR011032">
    <property type="entry name" value="GroES-like_sf"/>
</dbReference>
<evidence type="ECO:0000256" key="1">
    <source>
        <dbReference type="ARBA" id="ARBA00001947"/>
    </source>
</evidence>
<evidence type="ECO:0000313" key="6">
    <source>
        <dbReference type="EMBL" id="AAA97866.1"/>
    </source>
</evidence>
<dbReference type="GO" id="GO:0004022">
    <property type="term" value="F:alcohol dehydrogenase (NAD+) activity"/>
    <property type="evidence" value="ECO:0007669"/>
    <property type="project" value="TreeGrafter"/>
</dbReference>
<protein>
    <submittedName>
        <fullName evidence="6">Alkane hydroxylase</fullName>
    </submittedName>
</protein>
<reference evidence="6" key="1">
    <citation type="submission" date="1995-11" db="EMBL/GenBank/DDBJ databases">
        <authorList>
            <person name="Min K.-H."/>
        </authorList>
    </citation>
    <scope>NUCLEOTIDE SEQUENCE</scope>
    <source>
        <strain evidence="6">N246</strain>
    </source>
</reference>
<dbReference type="PANTHER" id="PTHR42940:SF3">
    <property type="entry name" value="ALCOHOL DEHYDROGENASE 1-RELATED"/>
    <property type="match status" value="1"/>
</dbReference>
<comment type="cofactor">
    <cofactor evidence="1">
        <name>Zn(2+)</name>
        <dbReference type="ChEBI" id="CHEBI:29105"/>
    </cofactor>
</comment>
<gene>
    <name evidence="6" type="primary">alkB</name>
</gene>
<keyword evidence="2" id="KW-0479">Metal-binding</keyword>
<evidence type="ECO:0000256" key="5">
    <source>
        <dbReference type="ARBA" id="ARBA00023027"/>
    </source>
</evidence>